<evidence type="ECO:0000313" key="2">
    <source>
        <dbReference type="EMBL" id="MBB6105365.1"/>
    </source>
</evidence>
<protein>
    <submittedName>
        <fullName evidence="2">SAM-dependent methyltransferase</fullName>
    </submittedName>
</protein>
<reference evidence="2 3" key="1">
    <citation type="submission" date="2020-08" db="EMBL/GenBank/DDBJ databases">
        <title>Above-ground endophytic microbial communities from plants in different locations in the United States.</title>
        <authorList>
            <person name="Frank C."/>
        </authorList>
    </citation>
    <scope>NUCLEOTIDE SEQUENCE [LARGE SCALE GENOMIC DNA]</scope>
    <source>
        <strain evidence="2 3">WP4_2_2</strain>
    </source>
</reference>
<name>A0A7W9U3P4_9BURK</name>
<dbReference type="EMBL" id="JACHBW010000017">
    <property type="protein sequence ID" value="MBB6105365.1"/>
    <property type="molecule type" value="Genomic_DNA"/>
</dbReference>
<gene>
    <name evidence="2" type="ORF">F4827_005232</name>
</gene>
<dbReference type="InterPro" id="IPR029063">
    <property type="entry name" value="SAM-dependent_MTases_sf"/>
</dbReference>
<sequence>MSHTKTLDLGCGPNPKNPFNANELYGIDVRRLGPNIVSADLVIEPIPFESAMFDFVTAFDFLEHVPRLLYVPQRRNCFVELMNEIWRVLKVGGQFLSLTPAYPHAPAFRDPTHVNFITEETFPLYFDDKSRWAGMYGFTGAFEIVEQQWRGPHLQSLMRKVDVPQPAA</sequence>
<comment type="caution">
    <text evidence="2">The sequence shown here is derived from an EMBL/GenBank/DDBJ whole genome shotgun (WGS) entry which is preliminary data.</text>
</comment>
<proteinExistence type="predicted"/>
<evidence type="ECO:0000259" key="1">
    <source>
        <dbReference type="Pfam" id="PF08241"/>
    </source>
</evidence>
<dbReference type="GO" id="GO:0008757">
    <property type="term" value="F:S-adenosylmethionine-dependent methyltransferase activity"/>
    <property type="evidence" value="ECO:0007669"/>
    <property type="project" value="InterPro"/>
</dbReference>
<dbReference type="Gene3D" id="3.40.50.150">
    <property type="entry name" value="Vaccinia Virus protein VP39"/>
    <property type="match status" value="1"/>
</dbReference>
<accession>A0A7W9U3P4</accession>
<dbReference type="Proteomes" id="UP000571554">
    <property type="component" value="Unassembled WGS sequence"/>
</dbReference>
<dbReference type="Pfam" id="PF08241">
    <property type="entry name" value="Methyltransf_11"/>
    <property type="match status" value="1"/>
</dbReference>
<keyword evidence="3" id="KW-1185">Reference proteome</keyword>
<dbReference type="AlphaFoldDB" id="A0A7W9U3P4"/>
<organism evidence="2 3">
    <name type="scientific">Paraburkholderia bannensis</name>
    <dbReference type="NCBI Taxonomy" id="765414"/>
    <lineage>
        <taxon>Bacteria</taxon>
        <taxon>Pseudomonadati</taxon>
        <taxon>Pseudomonadota</taxon>
        <taxon>Betaproteobacteria</taxon>
        <taxon>Burkholderiales</taxon>
        <taxon>Burkholderiaceae</taxon>
        <taxon>Paraburkholderia</taxon>
    </lineage>
</organism>
<dbReference type="RefSeq" id="WP_183728639.1">
    <property type="nucleotide sequence ID" value="NZ_JACHBW010000017.1"/>
</dbReference>
<dbReference type="GO" id="GO:0032259">
    <property type="term" value="P:methylation"/>
    <property type="evidence" value="ECO:0007669"/>
    <property type="project" value="UniProtKB-KW"/>
</dbReference>
<keyword evidence="2" id="KW-0489">Methyltransferase</keyword>
<dbReference type="SUPFAM" id="SSF53335">
    <property type="entry name" value="S-adenosyl-L-methionine-dependent methyltransferases"/>
    <property type="match status" value="1"/>
</dbReference>
<keyword evidence="2" id="KW-0808">Transferase</keyword>
<evidence type="ECO:0000313" key="3">
    <source>
        <dbReference type="Proteomes" id="UP000571554"/>
    </source>
</evidence>
<dbReference type="InterPro" id="IPR013216">
    <property type="entry name" value="Methyltransf_11"/>
</dbReference>
<feature type="domain" description="Methyltransferase type 11" evidence="1">
    <location>
        <begin position="42"/>
        <end position="96"/>
    </location>
</feature>